<proteinExistence type="predicted"/>
<keyword evidence="2" id="KW-1185">Reference proteome</keyword>
<dbReference type="EMBL" id="JBJURJ010000002">
    <property type="protein sequence ID" value="MFM9327428.1"/>
    <property type="molecule type" value="Genomic_DNA"/>
</dbReference>
<protein>
    <submittedName>
        <fullName evidence="1">PAS domain S-box protein</fullName>
    </submittedName>
</protein>
<evidence type="ECO:0000313" key="1">
    <source>
        <dbReference type="EMBL" id="MFM9327428.1"/>
    </source>
</evidence>
<accession>A0ACC7NS70</accession>
<dbReference type="Proteomes" id="UP001631969">
    <property type="component" value="Unassembled WGS sequence"/>
</dbReference>
<reference evidence="1" key="1">
    <citation type="submission" date="2024-12" db="EMBL/GenBank/DDBJ databases">
        <authorList>
            <person name="Wu N."/>
        </authorList>
    </citation>
    <scope>NUCLEOTIDE SEQUENCE</scope>
    <source>
        <strain evidence="1">P15</strain>
    </source>
</reference>
<name>A0ACC7NS70_9BACL</name>
<comment type="caution">
    <text evidence="1">The sequence shown here is derived from an EMBL/GenBank/DDBJ whole genome shotgun (WGS) entry which is preliminary data.</text>
</comment>
<organism evidence="1 2">
    <name type="scientific">Paenibacillus mesotrionivorans</name>
    <dbReference type="NCBI Taxonomy" id="3160968"/>
    <lineage>
        <taxon>Bacteria</taxon>
        <taxon>Bacillati</taxon>
        <taxon>Bacillota</taxon>
        <taxon>Bacilli</taxon>
        <taxon>Bacillales</taxon>
        <taxon>Paenibacillaceae</taxon>
        <taxon>Paenibacillus</taxon>
    </lineage>
</organism>
<evidence type="ECO:0000313" key="2">
    <source>
        <dbReference type="Proteomes" id="UP001631969"/>
    </source>
</evidence>
<gene>
    <name evidence="1" type="ORF">ACI1P1_03850</name>
</gene>
<sequence>MTHFIRRWKSPFHFGFISCILVLANGLLASTVELFLRSGSLDKSLFWYLALSDVLSIAALIIGVVLVLRLPVIAAAGKPSPYPSAILSAAESAAAVEPESLAVPDVSPHYLDVSLEQDTDTAGRLRVVESLRRANIFWSSLIEHSTDAIYLTDLDGNIQRANPAFEALYGYREEEVTGAFQPFLQDKDAPEFLELIRKVKNGEEVSGYETVRQTKEGKEIHVSLTLSPVRLDDGEPVALAAICRNITERKETEELLRRSEKLSVIGQLAAGVAHEIRNPLTTLRGFVQLFKQRQTGNQEYLDLMLDEVERINFIVSEFIILSKPHLNQFLYKDPGELLEDTLRALQPQSHMSGVRLEAGIEQNLPRMLCEENLVKQVFLNIIKNGMESMPEGGVMRIDAALEGQERIKFRFMDHGSGIPPDMLRRLGEPFLTSKKNGTGLGIMVSQQIIANHKGRLHIASELGRGTCVEIVFPVNFRQLSEDLDTEDCEALPETRVTVQACPPHITTTGRGN</sequence>